<accession>A0AAW0LAZ7</accession>
<dbReference type="Proteomes" id="UP000237347">
    <property type="component" value="Unassembled WGS sequence"/>
</dbReference>
<evidence type="ECO:0000313" key="2">
    <source>
        <dbReference type="Proteomes" id="UP000237347"/>
    </source>
</evidence>
<dbReference type="AlphaFoldDB" id="A0AAW0LAZ7"/>
<dbReference type="EMBL" id="PKMF04000132">
    <property type="protein sequence ID" value="KAK7848029.1"/>
    <property type="molecule type" value="Genomic_DNA"/>
</dbReference>
<reference evidence="1 2" key="1">
    <citation type="journal article" date="2018" name="Sci. Data">
        <title>The draft genome sequence of cork oak.</title>
        <authorList>
            <person name="Ramos A.M."/>
            <person name="Usie A."/>
            <person name="Barbosa P."/>
            <person name="Barros P.M."/>
            <person name="Capote T."/>
            <person name="Chaves I."/>
            <person name="Simoes F."/>
            <person name="Abreu I."/>
            <person name="Carrasquinho I."/>
            <person name="Faro C."/>
            <person name="Guimaraes J.B."/>
            <person name="Mendonca D."/>
            <person name="Nobrega F."/>
            <person name="Rodrigues L."/>
            <person name="Saibo N.J.M."/>
            <person name="Varela M.C."/>
            <person name="Egas C."/>
            <person name="Matos J."/>
            <person name="Miguel C.M."/>
            <person name="Oliveira M.M."/>
            <person name="Ricardo C.P."/>
            <person name="Goncalves S."/>
        </authorList>
    </citation>
    <scope>NUCLEOTIDE SEQUENCE [LARGE SCALE GENOMIC DNA]</scope>
    <source>
        <strain evidence="2">cv. HL8</strain>
    </source>
</reference>
<evidence type="ECO:0000313" key="1">
    <source>
        <dbReference type="EMBL" id="KAK7848029.1"/>
    </source>
</evidence>
<gene>
    <name evidence="1" type="ORF">CFP56_005606</name>
</gene>
<proteinExistence type="predicted"/>
<keyword evidence="2" id="KW-1185">Reference proteome</keyword>
<comment type="caution">
    <text evidence="1">The sequence shown here is derived from an EMBL/GenBank/DDBJ whole genome shotgun (WGS) entry which is preliminary data.</text>
</comment>
<name>A0AAW0LAZ7_QUESU</name>
<sequence>MRNSHFLSLGKVGFQGTCESRLCLRPHKSYLFPHIAISPSLHKKELFDNSTPSKLFSFRLLSSNLSFPIYAISNSKSGRNMSSTSRDWTVAASFGAVEAMKNQGICRVEQYTKVTVTTSQGEFQIIFSGQEALCSIFFCYL</sequence>
<protein>
    <submittedName>
        <fullName evidence="1">Uncharacterized protein</fullName>
    </submittedName>
</protein>
<organism evidence="1 2">
    <name type="scientific">Quercus suber</name>
    <name type="common">Cork oak</name>
    <dbReference type="NCBI Taxonomy" id="58331"/>
    <lineage>
        <taxon>Eukaryota</taxon>
        <taxon>Viridiplantae</taxon>
        <taxon>Streptophyta</taxon>
        <taxon>Embryophyta</taxon>
        <taxon>Tracheophyta</taxon>
        <taxon>Spermatophyta</taxon>
        <taxon>Magnoliopsida</taxon>
        <taxon>eudicotyledons</taxon>
        <taxon>Gunneridae</taxon>
        <taxon>Pentapetalae</taxon>
        <taxon>rosids</taxon>
        <taxon>fabids</taxon>
        <taxon>Fagales</taxon>
        <taxon>Fagaceae</taxon>
        <taxon>Quercus</taxon>
    </lineage>
</organism>